<dbReference type="Pfam" id="PF02538">
    <property type="entry name" value="Hydantoinase_B"/>
    <property type="match status" value="1"/>
</dbReference>
<name>A0A858RFA1_9BACT</name>
<keyword evidence="7" id="KW-1185">Reference proteome</keyword>
<dbReference type="KEGG" id="luo:HHL09_06330"/>
<organism evidence="6 7">
    <name type="scientific">Luteolibacter luteus</name>
    <dbReference type="NCBI Taxonomy" id="2728835"/>
    <lineage>
        <taxon>Bacteria</taxon>
        <taxon>Pseudomonadati</taxon>
        <taxon>Verrucomicrobiota</taxon>
        <taxon>Verrucomicrobiia</taxon>
        <taxon>Verrucomicrobiales</taxon>
        <taxon>Verrucomicrobiaceae</taxon>
        <taxon>Luteolibacter</taxon>
    </lineage>
</organism>
<dbReference type="PANTHER" id="PTHR11365">
    <property type="entry name" value="5-OXOPROLINASE RELATED"/>
    <property type="match status" value="1"/>
</dbReference>
<comment type="similarity">
    <text evidence="1">Belongs to the oxoprolinase family.</text>
</comment>
<dbReference type="InterPro" id="IPR003692">
    <property type="entry name" value="Hydantoinase_B"/>
</dbReference>
<evidence type="ECO:0000259" key="4">
    <source>
        <dbReference type="Pfam" id="PF02538"/>
    </source>
</evidence>
<dbReference type="InterPro" id="IPR045079">
    <property type="entry name" value="Oxoprolinase-like"/>
</dbReference>
<feature type="region of interest" description="Disordered" evidence="2">
    <location>
        <begin position="1159"/>
        <end position="1180"/>
    </location>
</feature>
<feature type="domain" description="Hydantoinase B/oxoprolinase" evidence="4">
    <location>
        <begin position="706"/>
        <end position="1212"/>
    </location>
</feature>
<reference evidence="6 7" key="1">
    <citation type="submission" date="2020-04" db="EMBL/GenBank/DDBJ databases">
        <title>Luteolibacter sp. G-1-1-1 isolated from soil.</title>
        <authorList>
            <person name="Dahal R.H."/>
        </authorList>
    </citation>
    <scope>NUCLEOTIDE SEQUENCE [LARGE SCALE GENOMIC DNA]</scope>
    <source>
        <strain evidence="6 7">G-1-1-1</strain>
    </source>
</reference>
<dbReference type="Pfam" id="PF05378">
    <property type="entry name" value="Hydant_A_N"/>
    <property type="match status" value="1"/>
</dbReference>
<dbReference type="Pfam" id="PF01968">
    <property type="entry name" value="Hydantoinase_A"/>
    <property type="match status" value="1"/>
</dbReference>
<evidence type="ECO:0000259" key="5">
    <source>
        <dbReference type="Pfam" id="PF05378"/>
    </source>
</evidence>
<evidence type="ECO:0000313" key="7">
    <source>
        <dbReference type="Proteomes" id="UP000501812"/>
    </source>
</evidence>
<evidence type="ECO:0000256" key="1">
    <source>
        <dbReference type="ARBA" id="ARBA00010403"/>
    </source>
</evidence>
<dbReference type="GO" id="GO:0017168">
    <property type="term" value="F:5-oxoprolinase (ATP-hydrolyzing) activity"/>
    <property type="evidence" value="ECO:0007669"/>
    <property type="project" value="TreeGrafter"/>
</dbReference>
<sequence length="1213" mass="128965">MHSPWRIRVDTGGTFTDAWAIGPDGVERRAKILSDGTLRCRLLAREGEWWTTDSALVAMDDTFAGWSAGGAEVFASREGARLLKLTGNTANLVVGGILELSCGDEAPVAVARILTGTPAARTLPPVDFRVATTRGTNALLERKGAPVFFVVSSGFADLLEIRDQRRELLLSLDQPHRPGLASLVCSCGGMLDSAGKEIEPLETSTLLEVARQGRQNSGVRTAAVALMHSWVNPEHERRVGEILREAGFENVCLSSEVAPMIRLLPRAETAVADAYLAPIMEHFIRRISGAMEEGEPWLMTSAGGLVPASRFRSKDSLLSGPAGGLVGAAELARAAGFPKVLTFDMGGTSTDVSRIDGPFTWRQEQEIGPARVFAPALRIETVAAGGGSICQWRNGRLEVGPESAGADPGPACYGRGGPLTLTDVNLLLGLMDPDKAGIPLARVAAERRLEELLKELWDAGETEATATSLLAGLRDIAVETMAEAIRGVSVREGNDPGDFALLAFGGAGPQHACAVAEKLGVRSVLVPADAGLLSAWGLERARRQEQRGRQMLLPFGAVEKDLPAIWTALAADAAASLHEPDFRWLADLRLAGQDTYLTVEVMDHDDVAPLLSRFAEEYQKLYGYPLPAGKTVELVALRVVAEEKIAACEPEDFGSSGQAGPLLLQDRFSTCFIPEGWTLRRGSRGTLLLEQASKTAGVGSGVPAAVRAGLFRSRFEGIVTAMGEMLRRTALSTNVKERLDFSCALLDAEGYLVASAPHVPVHLGALGVCVREVLKVIDPGPGDVVISNHPAFGGSHLPDVTLIAPVFDGAGKRIAFVANRAHHAEIGGKAPGSMPADARVLAEEGVVIAPRLLVRAGMPLLGEIEELLRDGPWPSRRIGDNLADLEAQLASTRHGVVAIERLAAEHGGAMVRNELRGILARSSALMNVRLRGLALDKTVTSSFDDGTPLVIRLVAEGGRLHLDFAGTGPVHPRNLNATPAIVRSAVLFVLRLWLGEDVPLNEGLLEEVEISIPTGLLSPDFGVDPSRAPAVVGGNVETSQRITDLLLEALDLAANGPGTMNNFLFGDQGFGYYETIAGGSGAGPRHSGTSGRHVHMTNTAITDPEVMEYRFPVRLHRYEVRRTSGGEGCHRGGDGVVREVEFLKPLVVSFLTERRVLGPRGMHGGSDGLPGRQTRIHPDGSQEELPGAITYAAQAGERVLIETPGGGGWGTPQ</sequence>
<evidence type="ECO:0000259" key="3">
    <source>
        <dbReference type="Pfam" id="PF01968"/>
    </source>
</evidence>
<gene>
    <name evidence="6" type="ORF">HHL09_06330</name>
</gene>
<protein>
    <submittedName>
        <fullName evidence="6">5-oxoprolinase</fullName>
    </submittedName>
</protein>
<dbReference type="PANTHER" id="PTHR11365:SF23">
    <property type="entry name" value="HYPOTHETICAL 5-OXOPROLINASE (EUROFUNG)-RELATED"/>
    <property type="match status" value="1"/>
</dbReference>
<dbReference type="InterPro" id="IPR002821">
    <property type="entry name" value="Hydantoinase_A"/>
</dbReference>
<dbReference type="GO" id="GO:0005829">
    <property type="term" value="C:cytosol"/>
    <property type="evidence" value="ECO:0007669"/>
    <property type="project" value="TreeGrafter"/>
</dbReference>
<evidence type="ECO:0000256" key="2">
    <source>
        <dbReference type="SAM" id="MobiDB-lite"/>
    </source>
</evidence>
<accession>A0A858RFA1</accession>
<feature type="domain" description="Hydantoinase A/oxoprolinase" evidence="3">
    <location>
        <begin position="266"/>
        <end position="544"/>
    </location>
</feature>
<evidence type="ECO:0000313" key="6">
    <source>
        <dbReference type="EMBL" id="QJE95412.1"/>
    </source>
</evidence>
<proteinExistence type="inferred from homology"/>
<dbReference type="Proteomes" id="UP000501812">
    <property type="component" value="Chromosome"/>
</dbReference>
<dbReference type="AlphaFoldDB" id="A0A858RFA1"/>
<dbReference type="RefSeq" id="WP_169453726.1">
    <property type="nucleotide sequence ID" value="NZ_CP051774.1"/>
</dbReference>
<dbReference type="EMBL" id="CP051774">
    <property type="protein sequence ID" value="QJE95412.1"/>
    <property type="molecule type" value="Genomic_DNA"/>
</dbReference>
<dbReference type="GO" id="GO:0006749">
    <property type="term" value="P:glutathione metabolic process"/>
    <property type="evidence" value="ECO:0007669"/>
    <property type="project" value="TreeGrafter"/>
</dbReference>
<dbReference type="InterPro" id="IPR008040">
    <property type="entry name" value="Hydant_A_N"/>
</dbReference>
<feature type="domain" description="Hydantoinase/oxoprolinase N-terminal" evidence="5">
    <location>
        <begin position="129"/>
        <end position="246"/>
    </location>
</feature>